<comment type="subcellular location">
    <subcellularLocation>
        <location evidence="2">Cytoplasm</location>
    </subcellularLocation>
    <subcellularLocation>
        <location evidence="1">Nucleus</location>
    </subcellularLocation>
</comment>
<dbReference type="OrthoDB" id="1723750at2759"/>
<dbReference type="GO" id="GO:0005737">
    <property type="term" value="C:cytoplasm"/>
    <property type="evidence" value="ECO:0007669"/>
    <property type="project" value="UniProtKB-SubCell"/>
</dbReference>
<dbReference type="EC" id="2.1.1.85" evidence="3"/>
<keyword evidence="4" id="KW-0963">Cytoplasm</keyword>
<dbReference type="Gene3D" id="3.40.50.150">
    <property type="entry name" value="Vaccinia Virus protein VP39"/>
    <property type="match status" value="1"/>
</dbReference>
<dbReference type="GO" id="GO:0018064">
    <property type="term" value="F:protein-L-histidine N-tele-methyltransferase activity"/>
    <property type="evidence" value="ECO:0007669"/>
    <property type="project" value="UniProtKB-EC"/>
</dbReference>
<evidence type="ECO:0000256" key="7">
    <source>
        <dbReference type="ARBA" id="ARBA00022691"/>
    </source>
</evidence>
<accession>A0A024W813</accession>
<dbReference type="InterPro" id="IPR029063">
    <property type="entry name" value="SAM-dependent_MTases_sf"/>
</dbReference>
<dbReference type="SUPFAM" id="SSF53335">
    <property type="entry name" value="S-adenosyl-L-methionine-dependent methyltransferases"/>
    <property type="match status" value="1"/>
</dbReference>
<dbReference type="PANTHER" id="PTHR14614:SF39">
    <property type="entry name" value="HISTIDINE PROTEIN METHYLTRANSFERASE 1 HOMOLOG"/>
    <property type="match status" value="1"/>
</dbReference>
<dbReference type="InterPro" id="IPR019410">
    <property type="entry name" value="Methyltransf_16"/>
</dbReference>
<dbReference type="eggNOG" id="KOG2920">
    <property type="taxonomic scope" value="Eukaryota"/>
</dbReference>
<keyword evidence="8" id="KW-0539">Nucleus</keyword>
<evidence type="ECO:0000256" key="6">
    <source>
        <dbReference type="ARBA" id="ARBA00022679"/>
    </source>
</evidence>
<evidence type="ECO:0000313" key="11">
    <source>
        <dbReference type="Proteomes" id="UP000030708"/>
    </source>
</evidence>
<evidence type="ECO:0000256" key="1">
    <source>
        <dbReference type="ARBA" id="ARBA00004123"/>
    </source>
</evidence>
<dbReference type="Proteomes" id="UP000030708">
    <property type="component" value="Unassembled WGS sequence"/>
</dbReference>
<dbReference type="Pfam" id="PF10294">
    <property type="entry name" value="Methyltransf_16"/>
    <property type="match status" value="1"/>
</dbReference>
<evidence type="ECO:0000313" key="10">
    <source>
        <dbReference type="EMBL" id="ETW36311.1"/>
    </source>
</evidence>
<name>A0A024W813_PLAFA</name>
<proteinExistence type="inferred from homology"/>
<reference evidence="10 11" key="1">
    <citation type="submission" date="2013-02" db="EMBL/GenBank/DDBJ databases">
        <title>The Genome Annotation of Plasmodium falciparum Tanzania (2000708).</title>
        <authorList>
            <consortium name="The Broad Institute Genome Sequencing Platform"/>
            <consortium name="The Broad Institute Genome Sequencing Center for Infectious Disease"/>
            <person name="Neafsey D."/>
            <person name="Hoffman S."/>
            <person name="Volkman S."/>
            <person name="Rosenthal P."/>
            <person name="Walker B."/>
            <person name="Young S.K."/>
            <person name="Zeng Q."/>
            <person name="Gargeya S."/>
            <person name="Fitzgerald M."/>
            <person name="Haas B."/>
            <person name="Abouelleil A."/>
            <person name="Allen A.W."/>
            <person name="Alvarado L."/>
            <person name="Arachchi H.M."/>
            <person name="Berlin A.M."/>
            <person name="Chapman S.B."/>
            <person name="Gainer-Dewar J."/>
            <person name="Goldberg J."/>
            <person name="Griggs A."/>
            <person name="Gujja S."/>
            <person name="Hansen M."/>
            <person name="Howarth C."/>
            <person name="Imamovic A."/>
            <person name="Ireland A."/>
            <person name="Larimer J."/>
            <person name="McCowan C."/>
            <person name="Murphy C."/>
            <person name="Pearson M."/>
            <person name="Poon T.W."/>
            <person name="Priest M."/>
            <person name="Roberts A."/>
            <person name="Saif S."/>
            <person name="Shea T."/>
            <person name="Sisk P."/>
            <person name="Sykes S."/>
            <person name="Wortman J."/>
            <person name="Nusbaum C."/>
            <person name="Birren B."/>
        </authorList>
    </citation>
    <scope>NUCLEOTIDE SEQUENCE [LARGE SCALE GENOMIC DNA]</scope>
    <source>
        <strain evidence="11">Tanzania (2000708)</strain>
    </source>
</reference>
<keyword evidence="7" id="KW-0949">S-adenosyl-L-methionine</keyword>
<reference evidence="10 11" key="2">
    <citation type="submission" date="2013-02" db="EMBL/GenBank/DDBJ databases">
        <title>The Genome Sequence of Plasmodium falciparum Tanzania (2000708).</title>
        <authorList>
            <consortium name="The Broad Institute Genome Sequencing Platform"/>
            <consortium name="The Broad Institute Genome Sequencing Center for Infectious Disease"/>
            <person name="Neafsey D."/>
            <person name="Cheeseman I."/>
            <person name="Volkman S."/>
            <person name="Adams J."/>
            <person name="Walker B."/>
            <person name="Young S.K."/>
            <person name="Zeng Q."/>
            <person name="Gargeya S."/>
            <person name="Fitzgerald M."/>
            <person name="Haas B."/>
            <person name="Abouelleil A."/>
            <person name="Alvarado L."/>
            <person name="Arachchi H.M."/>
            <person name="Berlin A.M."/>
            <person name="Chapman S.B."/>
            <person name="Dewar J."/>
            <person name="Goldberg J."/>
            <person name="Griggs A."/>
            <person name="Gujja S."/>
            <person name="Hansen M."/>
            <person name="Howarth C."/>
            <person name="Imamovic A."/>
            <person name="Larimer J."/>
            <person name="McCowan C."/>
            <person name="Murphy C."/>
            <person name="Neiman D."/>
            <person name="Pearson M."/>
            <person name="Priest M."/>
            <person name="Roberts A."/>
            <person name="Saif S."/>
            <person name="Shea T."/>
            <person name="Sisk P."/>
            <person name="Sykes S."/>
            <person name="Wortman J."/>
            <person name="Nusbaum C."/>
            <person name="Birren B."/>
        </authorList>
    </citation>
    <scope>NUCLEOTIDE SEQUENCE [LARGE SCALE GENOMIC DNA]</scope>
    <source>
        <strain evidence="11">Tanzania (2000708)</strain>
    </source>
</reference>
<keyword evidence="6" id="KW-0808">Transferase</keyword>
<evidence type="ECO:0000256" key="9">
    <source>
        <dbReference type="ARBA" id="ARBA00038126"/>
    </source>
</evidence>
<organism evidence="10 11">
    <name type="scientific">Plasmodium falciparum Tanzania</name>
    <name type="common">2000708</name>
    <dbReference type="NCBI Taxonomy" id="1036725"/>
    <lineage>
        <taxon>Eukaryota</taxon>
        <taxon>Sar</taxon>
        <taxon>Alveolata</taxon>
        <taxon>Apicomplexa</taxon>
        <taxon>Aconoidasida</taxon>
        <taxon>Haemosporida</taxon>
        <taxon>Plasmodiidae</taxon>
        <taxon>Plasmodium</taxon>
        <taxon>Plasmodium (Laverania)</taxon>
    </lineage>
</organism>
<dbReference type="PANTHER" id="PTHR14614">
    <property type="entry name" value="HEPATOCELLULAR CARCINOMA-ASSOCIATED ANTIGEN"/>
    <property type="match status" value="1"/>
</dbReference>
<keyword evidence="5" id="KW-0489">Methyltransferase</keyword>
<evidence type="ECO:0000256" key="5">
    <source>
        <dbReference type="ARBA" id="ARBA00022603"/>
    </source>
</evidence>
<gene>
    <name evidence="10" type="ORF">PFTANZ_02976</name>
</gene>
<dbReference type="GO" id="GO:0005634">
    <property type="term" value="C:nucleus"/>
    <property type="evidence" value="ECO:0007669"/>
    <property type="project" value="UniProtKB-SubCell"/>
</dbReference>
<comment type="similarity">
    <text evidence="9">Belongs to the methyltransferase superfamily. METTL18 family.</text>
</comment>
<sequence length="259" mass="30507">MYEVYYLNEHDEFEKKKKKNEEIQSSLILKNHVISSEKKSKLVKHNIYEGGYTIWECTWDMLKFFHKEGFDFNNKQVLELGCGHGLVGIKVLLDNGNVVFQELNKEVINDVLLPNIKKNLKMKLKKKKLKENKHYMKINNDKITCYVINKPWHKLNSKLQKKKLNCFDFILGNEILYRKENYYHILKILKKNLKKGGKAYFGSKSYYFGFEDGTGSNSFVTYVNNNEHFNFVARIIQTTTGKSVYSKDIIEVTFSPNND</sequence>
<evidence type="ECO:0000256" key="8">
    <source>
        <dbReference type="ARBA" id="ARBA00023242"/>
    </source>
</evidence>
<evidence type="ECO:0000256" key="2">
    <source>
        <dbReference type="ARBA" id="ARBA00004496"/>
    </source>
</evidence>
<protein>
    <recommendedName>
        <fullName evidence="3">protein-histidine N-methyltransferase</fullName>
        <ecNumber evidence="3">2.1.1.85</ecNumber>
    </recommendedName>
</protein>
<dbReference type="GO" id="GO:0032259">
    <property type="term" value="P:methylation"/>
    <property type="evidence" value="ECO:0007669"/>
    <property type="project" value="UniProtKB-KW"/>
</dbReference>
<dbReference type="AlphaFoldDB" id="A0A024W813"/>
<dbReference type="EMBL" id="KI926421">
    <property type="protein sequence ID" value="ETW36311.1"/>
    <property type="molecule type" value="Genomic_DNA"/>
</dbReference>
<evidence type="ECO:0000256" key="3">
    <source>
        <dbReference type="ARBA" id="ARBA00012533"/>
    </source>
</evidence>
<evidence type="ECO:0000256" key="4">
    <source>
        <dbReference type="ARBA" id="ARBA00022490"/>
    </source>
</evidence>